<gene>
    <name evidence="3" type="ORF">B0A49_07475</name>
</gene>
<feature type="compositionally biased region" description="Polar residues" evidence="1">
    <location>
        <begin position="26"/>
        <end position="35"/>
    </location>
</feature>
<dbReference type="InterPro" id="IPR053185">
    <property type="entry name" value="SET_domain_protein"/>
</dbReference>
<evidence type="ECO:0000256" key="1">
    <source>
        <dbReference type="SAM" id="MobiDB-lite"/>
    </source>
</evidence>
<dbReference type="EMBL" id="NAJN01001383">
    <property type="protein sequence ID" value="TKA63580.1"/>
    <property type="molecule type" value="Genomic_DNA"/>
</dbReference>
<dbReference type="PANTHER" id="PTHR47332:SF2">
    <property type="entry name" value="SET-6"/>
    <property type="match status" value="1"/>
</dbReference>
<name>A0A4U0WKH8_9PEZI</name>
<dbReference type="Gene3D" id="2.170.270.10">
    <property type="entry name" value="SET domain"/>
    <property type="match status" value="1"/>
</dbReference>
<dbReference type="AlphaFoldDB" id="A0A4U0WKH8"/>
<dbReference type="STRING" id="331657.A0A4U0WKH8"/>
<proteinExistence type="predicted"/>
<accession>A0A4U0WKH8</accession>
<dbReference type="CDD" id="cd20071">
    <property type="entry name" value="SET_SMYD"/>
    <property type="match status" value="1"/>
</dbReference>
<feature type="compositionally biased region" description="Polar residues" evidence="1">
    <location>
        <begin position="97"/>
        <end position="117"/>
    </location>
</feature>
<keyword evidence="4" id="KW-1185">Reference proteome</keyword>
<sequence>MGPDEASRAEAARQNILSYDSEEVQAPNTTESEATGLTERDITDAEVSALAELLITEADPSGLEEPASQGNVVYSQSQHESSSQDSLSTTSEDATILQASSVASLTESNSSEETVTPETVRRSQLVATSAPHLATEPGLYRSCPLPGKGRGLIATQPIRRGTRIISEPPLLAIPAREYSAAQIESQFLNLSVAGQDAFLSLYSAHEENPGLAVNYNGLPVSKRAGLLLSTFQTNDFAIRKDDEYAAVFFETSHINHSCIPNASFAWNNTLEQSTVHAVSDIAAGEEITLSYCPQYFGREGRKKVQLCYGFECTCPACDPDAPGAEASEQRRLRMEELAEILNGSANLDGSYEEADARECLPAAIEMAELHIQEGLVNGLLVDV</sequence>
<feature type="region of interest" description="Disordered" evidence="1">
    <location>
        <begin position="57"/>
        <end position="128"/>
    </location>
</feature>
<feature type="compositionally biased region" description="Basic and acidic residues" evidence="1">
    <location>
        <begin position="1"/>
        <end position="11"/>
    </location>
</feature>
<dbReference type="Proteomes" id="UP000308768">
    <property type="component" value="Unassembled WGS sequence"/>
</dbReference>
<reference evidence="3 4" key="1">
    <citation type="submission" date="2017-03" db="EMBL/GenBank/DDBJ databases">
        <title>Genomes of endolithic fungi from Antarctica.</title>
        <authorList>
            <person name="Coleine C."/>
            <person name="Masonjones S."/>
            <person name="Stajich J.E."/>
        </authorList>
    </citation>
    <scope>NUCLEOTIDE SEQUENCE [LARGE SCALE GENOMIC DNA]</scope>
    <source>
        <strain evidence="3 4">CCFEE 5187</strain>
    </source>
</reference>
<dbReference type="OrthoDB" id="265717at2759"/>
<dbReference type="SUPFAM" id="SSF82199">
    <property type="entry name" value="SET domain"/>
    <property type="match status" value="1"/>
</dbReference>
<feature type="region of interest" description="Disordered" evidence="1">
    <location>
        <begin position="1"/>
        <end position="41"/>
    </location>
</feature>
<dbReference type="SMART" id="SM00317">
    <property type="entry name" value="SET"/>
    <property type="match status" value="1"/>
</dbReference>
<dbReference type="InterPro" id="IPR046341">
    <property type="entry name" value="SET_dom_sf"/>
</dbReference>
<dbReference type="InterPro" id="IPR001214">
    <property type="entry name" value="SET_dom"/>
</dbReference>
<evidence type="ECO:0000259" key="2">
    <source>
        <dbReference type="PROSITE" id="PS50280"/>
    </source>
</evidence>
<comment type="caution">
    <text evidence="3">The sequence shown here is derived from an EMBL/GenBank/DDBJ whole genome shotgun (WGS) entry which is preliminary data.</text>
</comment>
<protein>
    <recommendedName>
        <fullName evidence="2">SET domain-containing protein</fullName>
    </recommendedName>
</protein>
<dbReference type="Pfam" id="PF00856">
    <property type="entry name" value="SET"/>
    <property type="match status" value="1"/>
</dbReference>
<dbReference type="PANTHER" id="PTHR47332">
    <property type="entry name" value="SET DOMAIN-CONTAINING PROTEIN 5"/>
    <property type="match status" value="1"/>
</dbReference>
<evidence type="ECO:0000313" key="4">
    <source>
        <dbReference type="Proteomes" id="UP000308768"/>
    </source>
</evidence>
<feature type="domain" description="SET" evidence="2">
    <location>
        <begin position="135"/>
        <end position="292"/>
    </location>
</feature>
<evidence type="ECO:0000313" key="3">
    <source>
        <dbReference type="EMBL" id="TKA63580.1"/>
    </source>
</evidence>
<dbReference type="PROSITE" id="PS50280">
    <property type="entry name" value="SET"/>
    <property type="match status" value="1"/>
</dbReference>
<organism evidence="3 4">
    <name type="scientific">Cryomyces minteri</name>
    <dbReference type="NCBI Taxonomy" id="331657"/>
    <lineage>
        <taxon>Eukaryota</taxon>
        <taxon>Fungi</taxon>
        <taxon>Dikarya</taxon>
        <taxon>Ascomycota</taxon>
        <taxon>Pezizomycotina</taxon>
        <taxon>Dothideomycetes</taxon>
        <taxon>Dothideomycetes incertae sedis</taxon>
        <taxon>Cryomyces</taxon>
    </lineage>
</organism>
<feature type="compositionally biased region" description="Low complexity" evidence="1">
    <location>
        <begin position="75"/>
        <end position="93"/>
    </location>
</feature>